<dbReference type="EMBL" id="RLII01000008">
    <property type="protein sequence ID" value="RXE59166.1"/>
    <property type="molecule type" value="Genomic_DNA"/>
</dbReference>
<evidence type="ECO:0000259" key="5">
    <source>
        <dbReference type="Pfam" id="PF02650"/>
    </source>
</evidence>
<dbReference type="InterPro" id="IPR003802">
    <property type="entry name" value="Sporulation_regulator_WhiA"/>
</dbReference>
<keyword evidence="1 4" id="KW-0132">Cell division</keyword>
<evidence type="ECO:0000313" key="8">
    <source>
        <dbReference type="EMBL" id="RXE59166.1"/>
    </source>
</evidence>
<dbReference type="Pfam" id="PF02650">
    <property type="entry name" value="HTH_WhiA"/>
    <property type="match status" value="1"/>
</dbReference>
<dbReference type="Pfam" id="PF10298">
    <property type="entry name" value="WhiA_N"/>
    <property type="match status" value="1"/>
</dbReference>
<dbReference type="OrthoDB" id="401278at2"/>
<keyword evidence="2 4" id="KW-0238">DNA-binding</keyword>
<evidence type="ECO:0000256" key="2">
    <source>
        <dbReference type="ARBA" id="ARBA00023125"/>
    </source>
</evidence>
<comment type="caution">
    <text evidence="8">The sequence shown here is derived from an EMBL/GenBank/DDBJ whole genome shotgun (WGS) entry which is preliminary data.</text>
</comment>
<evidence type="ECO:0000259" key="7">
    <source>
        <dbReference type="Pfam" id="PF14527"/>
    </source>
</evidence>
<dbReference type="InterPro" id="IPR027434">
    <property type="entry name" value="Homing_endonucl"/>
</dbReference>
<dbReference type="PANTHER" id="PTHR37307">
    <property type="entry name" value="CELL DIVISION PROTEIN WHIA-RELATED"/>
    <property type="match status" value="1"/>
</dbReference>
<dbReference type="RefSeq" id="WP_128705972.1">
    <property type="nucleotide sequence ID" value="NZ_RLII01000008.1"/>
</dbReference>
<evidence type="ECO:0000256" key="4">
    <source>
        <dbReference type="HAMAP-Rule" id="MF_01420"/>
    </source>
</evidence>
<comment type="similarity">
    <text evidence="4">Belongs to the WhiA family.</text>
</comment>
<dbReference type="Pfam" id="PF14527">
    <property type="entry name" value="LAGLIDADG_WhiA"/>
    <property type="match status" value="1"/>
</dbReference>
<dbReference type="InterPro" id="IPR023054">
    <property type="entry name" value="Sporulation_regulator_WhiA_C"/>
</dbReference>
<dbReference type="NCBIfam" id="TIGR00647">
    <property type="entry name" value="DNA_bind_WhiA"/>
    <property type="match status" value="1"/>
</dbReference>
<evidence type="ECO:0000313" key="9">
    <source>
        <dbReference type="Proteomes" id="UP000289166"/>
    </source>
</evidence>
<proteinExistence type="inferred from homology"/>
<dbReference type="GO" id="GO:0043937">
    <property type="term" value="P:regulation of sporulation"/>
    <property type="evidence" value="ECO:0007669"/>
    <property type="project" value="InterPro"/>
</dbReference>
<dbReference type="GO" id="GO:0003677">
    <property type="term" value="F:DNA binding"/>
    <property type="evidence" value="ECO:0007669"/>
    <property type="project" value="UniProtKB-UniRule"/>
</dbReference>
<dbReference type="GO" id="GO:0051301">
    <property type="term" value="P:cell division"/>
    <property type="evidence" value="ECO:0007669"/>
    <property type="project" value="UniProtKB-UniRule"/>
</dbReference>
<dbReference type="InterPro" id="IPR018478">
    <property type="entry name" value="Sporu_reg_WhiA_N_dom"/>
</dbReference>
<keyword evidence="9" id="KW-1185">Reference proteome</keyword>
<dbReference type="PANTHER" id="PTHR37307:SF1">
    <property type="entry name" value="CELL DIVISION PROTEIN WHIA-RELATED"/>
    <property type="match status" value="1"/>
</dbReference>
<protein>
    <recommendedName>
        <fullName evidence="4">Probable cell division protein WhiA</fullName>
    </recommendedName>
</protein>
<dbReference type="HAMAP" id="MF_01420">
    <property type="entry name" value="HTH_type_WhiA"/>
    <property type="match status" value="1"/>
</dbReference>
<feature type="domain" description="WhiA LAGLIDADG-like" evidence="7">
    <location>
        <begin position="127"/>
        <end position="218"/>
    </location>
</feature>
<dbReference type="InterPro" id="IPR039518">
    <property type="entry name" value="WhiA_LAGLIDADG_dom"/>
</dbReference>
<name>A0A4Q0I4F9_9FIRM</name>
<feature type="domain" description="Sporulation transcription regulator WhiA N-terminal" evidence="6">
    <location>
        <begin position="22"/>
        <end position="105"/>
    </location>
</feature>
<dbReference type="AlphaFoldDB" id="A0A4Q0I4F9"/>
<reference evidence="9" key="1">
    <citation type="submission" date="2018-11" db="EMBL/GenBank/DDBJ databases">
        <title>Genome sequencing of a novel mesophilic and cellulolytic organism within the genus Hungateiclostridium.</title>
        <authorList>
            <person name="Rettenmaier R."/>
            <person name="Liebl W."/>
            <person name="Zverlov V."/>
        </authorList>
    </citation>
    <scope>NUCLEOTIDE SEQUENCE [LARGE SCALE GENOMIC DNA]</scope>
    <source>
        <strain evidence="9">N2K1</strain>
    </source>
</reference>
<dbReference type="Proteomes" id="UP000289166">
    <property type="component" value="Unassembled WGS sequence"/>
</dbReference>
<evidence type="ECO:0000256" key="3">
    <source>
        <dbReference type="ARBA" id="ARBA00023306"/>
    </source>
</evidence>
<comment type="function">
    <text evidence="4">Involved in cell division and chromosome segregation.</text>
</comment>
<evidence type="ECO:0000259" key="6">
    <source>
        <dbReference type="Pfam" id="PF10298"/>
    </source>
</evidence>
<organism evidence="8 9">
    <name type="scientific">Acetivibrio mesophilus</name>
    <dbReference type="NCBI Taxonomy" id="2487273"/>
    <lineage>
        <taxon>Bacteria</taxon>
        <taxon>Bacillati</taxon>
        <taxon>Bacillota</taxon>
        <taxon>Clostridia</taxon>
        <taxon>Eubacteriales</taxon>
        <taxon>Oscillospiraceae</taxon>
        <taxon>Acetivibrio</taxon>
    </lineage>
</organism>
<evidence type="ECO:0000256" key="1">
    <source>
        <dbReference type="ARBA" id="ARBA00022618"/>
    </source>
</evidence>
<keyword evidence="3 4" id="KW-0131">Cell cycle</keyword>
<feature type="domain" description="Sporulation regulator WhiA C-terminal" evidence="5">
    <location>
        <begin position="221"/>
        <end position="304"/>
    </location>
</feature>
<sequence>MSFSSAVKNELCRIDTEHNGSLFELAAAARISGLIKVVNTNEINLRLITENAAFARRVFSQIKDLYGINAEISIRRSRKLKKNIVYILVLTSSKGLMKVLEDINIRVSEKVEYVPYAEGMKKKECRKAYLRGAFLASGSMSDPEKTYHLEIICHNMILATEVNELMDSFNLNSKVTKRKGNYVVYLKEGENIVDFLNIIGAHSALLELENIRILKEMRNNVNRIVNCETANLQKTVDASVRQVENINYIRDNLGFDKLPENLREIARIRLNYSDASLKELGEMLNPPLGKSGVNHRLRKLDKIAESLRNMKGEL</sequence>
<gene>
    <name evidence="4 8" type="primary">whiA</name>
    <name evidence="8" type="ORF">EFD62_08450</name>
</gene>
<dbReference type="Gene3D" id="3.10.28.10">
    <property type="entry name" value="Homing endonucleases"/>
    <property type="match status" value="1"/>
</dbReference>
<accession>A0A4Q0I4F9</accession>
<dbReference type="SUPFAM" id="SSF55608">
    <property type="entry name" value="Homing endonucleases"/>
    <property type="match status" value="1"/>
</dbReference>